<sequence>MAQRRRHTTVTDFLVCENRTYVIVCSNAHDAQKVLRTNNPCNSGRPRHTAPRRAAQKVCEKNTTLVSTRANADATHFSLQPALATYARYYIMAPDIDVSMLIQEIQNRPAIYDTSKPEYHDRNLKRKMWDEVCCNIYSAPVWTSMTSNEKTKFGKEIQTKWNSLRSCFRRELSAQKNIPSGSERKKKRKYIYFDSLLFLLPFTVIENNESSIEIEQSSESLDVTTVHSSDTESIDSKRPKMQTKKKTNCYDEQKKKTAC</sequence>
<dbReference type="PANTHER" id="PTHR12243">
    <property type="entry name" value="MADF DOMAIN TRANSCRIPTION FACTOR"/>
    <property type="match status" value="1"/>
</dbReference>
<feature type="domain" description="MADF" evidence="2">
    <location>
        <begin position="100"/>
        <end position="204"/>
    </location>
</feature>
<feature type="compositionally biased region" description="Basic and acidic residues" evidence="1">
    <location>
        <begin position="248"/>
        <end position="259"/>
    </location>
</feature>
<keyword evidence="3" id="KW-1185">Reference proteome</keyword>
<dbReference type="Proteomes" id="UP001652582">
    <property type="component" value="Chromosome 26"/>
</dbReference>
<gene>
    <name evidence="4" type="primary">LOC128199634</name>
</gene>
<dbReference type="SMART" id="SM00595">
    <property type="entry name" value="MADF"/>
    <property type="match status" value="1"/>
</dbReference>
<feature type="region of interest" description="Disordered" evidence="1">
    <location>
        <begin position="223"/>
        <end position="259"/>
    </location>
</feature>
<organism evidence="3 4">
    <name type="scientific">Bicyclus anynana</name>
    <name type="common">Squinting bush brown butterfly</name>
    <dbReference type="NCBI Taxonomy" id="110368"/>
    <lineage>
        <taxon>Eukaryota</taxon>
        <taxon>Metazoa</taxon>
        <taxon>Ecdysozoa</taxon>
        <taxon>Arthropoda</taxon>
        <taxon>Hexapoda</taxon>
        <taxon>Insecta</taxon>
        <taxon>Pterygota</taxon>
        <taxon>Neoptera</taxon>
        <taxon>Endopterygota</taxon>
        <taxon>Lepidoptera</taxon>
        <taxon>Glossata</taxon>
        <taxon>Ditrysia</taxon>
        <taxon>Papilionoidea</taxon>
        <taxon>Nymphalidae</taxon>
        <taxon>Satyrinae</taxon>
        <taxon>Satyrini</taxon>
        <taxon>Mycalesina</taxon>
        <taxon>Bicyclus</taxon>
    </lineage>
</organism>
<evidence type="ECO:0000313" key="4">
    <source>
        <dbReference type="RefSeq" id="XP_052745835.1"/>
    </source>
</evidence>
<dbReference type="InterPro" id="IPR039353">
    <property type="entry name" value="TF_Adf1"/>
</dbReference>
<dbReference type="RefSeq" id="XP_052745835.1">
    <property type="nucleotide sequence ID" value="XM_052889875.1"/>
</dbReference>
<reference evidence="4" key="1">
    <citation type="submission" date="2025-08" db="UniProtKB">
        <authorList>
            <consortium name="RefSeq"/>
        </authorList>
    </citation>
    <scope>IDENTIFICATION</scope>
</reference>
<dbReference type="Pfam" id="PF10545">
    <property type="entry name" value="MADF_DNA_bdg"/>
    <property type="match status" value="1"/>
</dbReference>
<evidence type="ECO:0000256" key="1">
    <source>
        <dbReference type="SAM" id="MobiDB-lite"/>
    </source>
</evidence>
<name>A0ABM3M2W3_BICAN</name>
<dbReference type="PANTHER" id="PTHR12243:SF69">
    <property type="entry name" value="SI:CH73-59F11.3"/>
    <property type="match status" value="1"/>
</dbReference>
<dbReference type="PROSITE" id="PS51029">
    <property type="entry name" value="MADF"/>
    <property type="match status" value="1"/>
</dbReference>
<proteinExistence type="predicted"/>
<evidence type="ECO:0000259" key="2">
    <source>
        <dbReference type="PROSITE" id="PS51029"/>
    </source>
</evidence>
<dbReference type="GeneID" id="128199634"/>
<protein>
    <submittedName>
        <fullName evidence="4">Uncharacterized protein LOC128199634</fullName>
    </submittedName>
</protein>
<dbReference type="InterPro" id="IPR006578">
    <property type="entry name" value="MADF-dom"/>
</dbReference>
<accession>A0ABM3M2W3</accession>
<evidence type="ECO:0000313" key="3">
    <source>
        <dbReference type="Proteomes" id="UP001652582"/>
    </source>
</evidence>